<dbReference type="GO" id="GO:0046933">
    <property type="term" value="F:proton-transporting ATP synthase activity, rotational mechanism"/>
    <property type="evidence" value="ECO:0007669"/>
    <property type="project" value="TreeGrafter"/>
</dbReference>
<evidence type="ECO:0000313" key="15">
    <source>
        <dbReference type="Proteomes" id="UP001174909"/>
    </source>
</evidence>
<protein>
    <recommendedName>
        <fullName evidence="12">F-ATPase protein 6</fullName>
    </recommendedName>
</protein>
<dbReference type="AlphaFoldDB" id="A0AA35SAJ0"/>
<dbReference type="Pfam" id="PF00119">
    <property type="entry name" value="ATP-synt_A"/>
    <property type="match status" value="1"/>
</dbReference>
<gene>
    <name evidence="14" type="ORF">GBAR_LOCUS15200</name>
</gene>
<dbReference type="EMBL" id="CASHTH010002215">
    <property type="protein sequence ID" value="CAI8026458.1"/>
    <property type="molecule type" value="Genomic_DNA"/>
</dbReference>
<keyword evidence="11" id="KW-0066">ATP synthesis</keyword>
<dbReference type="GO" id="GO:0008289">
    <property type="term" value="F:lipid binding"/>
    <property type="evidence" value="ECO:0007669"/>
    <property type="project" value="UniProtKB-KW"/>
</dbReference>
<feature type="transmembrane region" description="Helical" evidence="13">
    <location>
        <begin position="115"/>
        <end position="135"/>
    </location>
</feature>
<evidence type="ECO:0000256" key="6">
    <source>
        <dbReference type="ARBA" id="ARBA00022692"/>
    </source>
</evidence>
<dbReference type="CDD" id="cd18121">
    <property type="entry name" value="ATP-synt_Fo_c"/>
    <property type="match status" value="1"/>
</dbReference>
<dbReference type="InterPro" id="IPR020537">
    <property type="entry name" value="ATP_synth_F0_csu_DDCD_BS"/>
</dbReference>
<evidence type="ECO:0000256" key="1">
    <source>
        <dbReference type="ARBA" id="ARBA00004141"/>
    </source>
</evidence>
<dbReference type="InterPro" id="IPR045083">
    <property type="entry name" value="ATP_synth_F0_asu_bact/mt"/>
</dbReference>
<evidence type="ECO:0000256" key="8">
    <source>
        <dbReference type="ARBA" id="ARBA00022989"/>
    </source>
</evidence>
<keyword evidence="4" id="KW-0813">Transport</keyword>
<keyword evidence="9" id="KW-0406">Ion transport</keyword>
<dbReference type="SUPFAM" id="SSF81336">
    <property type="entry name" value="F1F0 ATP synthase subunit A"/>
    <property type="match status" value="1"/>
</dbReference>
<feature type="transmembrane region" description="Helical" evidence="13">
    <location>
        <begin position="185"/>
        <end position="210"/>
    </location>
</feature>
<feature type="transmembrane region" description="Helical" evidence="13">
    <location>
        <begin position="56"/>
        <end position="75"/>
    </location>
</feature>
<dbReference type="HAMAP" id="MF_01393">
    <property type="entry name" value="ATP_synth_a_bact"/>
    <property type="match status" value="1"/>
</dbReference>
<dbReference type="GO" id="GO:0033177">
    <property type="term" value="C:proton-transporting two-sector ATPase complex, proton-transporting domain"/>
    <property type="evidence" value="ECO:0007669"/>
    <property type="project" value="InterPro"/>
</dbReference>
<evidence type="ECO:0000256" key="9">
    <source>
        <dbReference type="ARBA" id="ARBA00023065"/>
    </source>
</evidence>
<dbReference type="CDD" id="cd00310">
    <property type="entry name" value="ATP-synt_Fo_a_6"/>
    <property type="match status" value="1"/>
</dbReference>
<accession>A0AA35SAJ0</accession>
<evidence type="ECO:0000256" key="12">
    <source>
        <dbReference type="ARBA" id="ARBA00032954"/>
    </source>
</evidence>
<evidence type="ECO:0000256" key="10">
    <source>
        <dbReference type="ARBA" id="ARBA00023136"/>
    </source>
</evidence>
<feature type="transmembrane region" description="Helical" evidence="13">
    <location>
        <begin position="259"/>
        <end position="282"/>
    </location>
</feature>
<comment type="caution">
    <text evidence="14">The sequence shown here is derived from an EMBL/GenBank/DDBJ whole genome shotgun (WGS) entry which is preliminary data.</text>
</comment>
<dbReference type="InterPro" id="IPR005953">
    <property type="entry name" value="ATP_synth_csu_bac/chlpt"/>
</dbReference>
<feature type="transmembrane region" description="Helical" evidence="13">
    <location>
        <begin position="147"/>
        <end position="165"/>
    </location>
</feature>
<keyword evidence="15" id="KW-1185">Reference proteome</keyword>
<keyword evidence="10 13" id="KW-0472">Membrane</keyword>
<feature type="transmembrane region" description="Helical" evidence="13">
    <location>
        <begin position="217"/>
        <end position="239"/>
    </location>
</feature>
<dbReference type="InterPro" id="IPR000568">
    <property type="entry name" value="ATP_synth_F0_asu"/>
</dbReference>
<keyword evidence="8 13" id="KW-1133">Transmembrane helix</keyword>
<keyword evidence="6 13" id="KW-0812">Transmembrane</keyword>
<evidence type="ECO:0000256" key="5">
    <source>
        <dbReference type="ARBA" id="ARBA00022547"/>
    </source>
</evidence>
<comment type="subcellular location">
    <subcellularLocation>
        <location evidence="1">Membrane</location>
        <topology evidence="1">Multi-pass membrane protein</topology>
    </subcellularLocation>
</comment>
<dbReference type="Proteomes" id="UP001174909">
    <property type="component" value="Unassembled WGS sequence"/>
</dbReference>
<evidence type="ECO:0000256" key="13">
    <source>
        <dbReference type="SAM" id="Phobius"/>
    </source>
</evidence>
<keyword evidence="7" id="KW-0375">Hydrogen ion transport</keyword>
<evidence type="ECO:0000256" key="11">
    <source>
        <dbReference type="ARBA" id="ARBA00023310"/>
    </source>
</evidence>
<sequence>MAGDTQAADAANAQVDIIGHILDSPHIELPFVDFHHLLAGKVSLPSLELFGIDLSITRHVVIMWVASILLIVLMLRAFRKPRTVPSGLANFFEAIVVFLRDEVVLPIMGEDGKKYLPFLLTLFFFILFCNLLGLVPYSAAATGNISVTAGLALCSFLVMLGAGIANNGLFGYCKSLIPSGVPPVLLIILIPVELIGLLVKPFALCVRLFANMTGGHVAILVFLGLISILQSLGIGLLAGKALEGVARQPEAVGDIRTNMILTAALVEGVALIGEVFCLLIVLTK</sequence>
<dbReference type="NCBIfam" id="TIGR01260">
    <property type="entry name" value="ATP_synt_c"/>
    <property type="match status" value="1"/>
</dbReference>
<dbReference type="InterPro" id="IPR035908">
    <property type="entry name" value="F0_ATP_A_sf"/>
</dbReference>
<evidence type="ECO:0000256" key="7">
    <source>
        <dbReference type="ARBA" id="ARBA00022781"/>
    </source>
</evidence>
<dbReference type="Gene3D" id="1.20.120.220">
    <property type="entry name" value="ATP synthase, F0 complex, subunit A"/>
    <property type="match status" value="1"/>
</dbReference>
<dbReference type="PANTHER" id="PTHR11410:SF0">
    <property type="entry name" value="ATP SYNTHASE SUBUNIT A"/>
    <property type="match status" value="1"/>
</dbReference>
<dbReference type="PROSITE" id="PS00605">
    <property type="entry name" value="ATPASE_C"/>
    <property type="match status" value="1"/>
</dbReference>
<comment type="similarity">
    <text evidence="3">Belongs to the ATPase A chain family.</text>
</comment>
<evidence type="ECO:0000256" key="4">
    <source>
        <dbReference type="ARBA" id="ARBA00022448"/>
    </source>
</evidence>
<dbReference type="NCBIfam" id="TIGR01131">
    <property type="entry name" value="ATP_synt_6_or_A"/>
    <property type="match status" value="1"/>
</dbReference>
<evidence type="ECO:0000256" key="2">
    <source>
        <dbReference type="ARBA" id="ARBA00006704"/>
    </source>
</evidence>
<dbReference type="PRINTS" id="PR00123">
    <property type="entry name" value="ATPASEA"/>
</dbReference>
<evidence type="ECO:0000313" key="14">
    <source>
        <dbReference type="EMBL" id="CAI8026458.1"/>
    </source>
</evidence>
<reference evidence="14" key="1">
    <citation type="submission" date="2023-03" db="EMBL/GenBank/DDBJ databases">
        <authorList>
            <person name="Steffen K."/>
            <person name="Cardenas P."/>
        </authorList>
    </citation>
    <scope>NUCLEOTIDE SEQUENCE</scope>
</reference>
<organism evidence="14 15">
    <name type="scientific">Geodia barretti</name>
    <name type="common">Barrett's horny sponge</name>
    <dbReference type="NCBI Taxonomy" id="519541"/>
    <lineage>
        <taxon>Eukaryota</taxon>
        <taxon>Metazoa</taxon>
        <taxon>Porifera</taxon>
        <taxon>Demospongiae</taxon>
        <taxon>Heteroscleromorpha</taxon>
        <taxon>Tetractinellida</taxon>
        <taxon>Astrophorina</taxon>
        <taxon>Geodiidae</taxon>
        <taxon>Geodia</taxon>
    </lineage>
</organism>
<dbReference type="GO" id="GO:0045259">
    <property type="term" value="C:proton-transporting ATP synthase complex"/>
    <property type="evidence" value="ECO:0007669"/>
    <property type="project" value="UniProtKB-KW"/>
</dbReference>
<dbReference type="PANTHER" id="PTHR11410">
    <property type="entry name" value="ATP SYNTHASE SUBUNIT A"/>
    <property type="match status" value="1"/>
</dbReference>
<name>A0AA35SAJ0_GEOBA</name>
<proteinExistence type="inferred from homology"/>
<evidence type="ECO:0000256" key="3">
    <source>
        <dbReference type="ARBA" id="ARBA00006810"/>
    </source>
</evidence>
<dbReference type="SUPFAM" id="SSF81333">
    <property type="entry name" value="F1F0 ATP synthase subunit C"/>
    <property type="match status" value="1"/>
</dbReference>
<comment type="similarity">
    <text evidence="2">Belongs to the ATPase C chain family.</text>
</comment>
<keyword evidence="5" id="KW-0138">CF(0)</keyword>
<dbReference type="InterPro" id="IPR035921">
    <property type="entry name" value="F/V-ATP_Csub_sf"/>
</dbReference>